<dbReference type="EC" id="4.1.2.4" evidence="7"/>
<evidence type="ECO:0000256" key="3">
    <source>
        <dbReference type="ARBA" id="ARBA00023239"/>
    </source>
</evidence>
<dbReference type="EMBL" id="AJLR01000121">
    <property type="protein sequence ID" value="EKN64234.1"/>
    <property type="molecule type" value="Genomic_DNA"/>
</dbReference>
<accession>K6D7F2</accession>
<evidence type="ECO:0000256" key="5">
    <source>
        <dbReference type="ARBA" id="ARBA00048791"/>
    </source>
</evidence>
<dbReference type="UniPathway" id="UPA00002">
    <property type="reaction ID" value="UER00468"/>
</dbReference>
<organism evidence="8 9">
    <name type="scientific">Schinkia azotoformans LMG 9581</name>
    <dbReference type="NCBI Taxonomy" id="1131731"/>
    <lineage>
        <taxon>Bacteria</taxon>
        <taxon>Bacillati</taxon>
        <taxon>Bacillota</taxon>
        <taxon>Bacilli</taxon>
        <taxon>Bacillales</taxon>
        <taxon>Bacillaceae</taxon>
        <taxon>Calidifontibacillus/Schinkia group</taxon>
        <taxon>Schinkia</taxon>
    </lineage>
</organism>
<evidence type="ECO:0000313" key="8">
    <source>
        <dbReference type="EMBL" id="EKN64234.1"/>
    </source>
</evidence>
<dbReference type="AlphaFoldDB" id="K6D7F2"/>
<dbReference type="InterPro" id="IPR011343">
    <property type="entry name" value="DeoC"/>
</dbReference>
<dbReference type="PATRIC" id="fig|1131731.3.peg.2975"/>
<dbReference type="GO" id="GO:0006018">
    <property type="term" value="P:2-deoxyribose 1-phosphate catabolic process"/>
    <property type="evidence" value="ECO:0007669"/>
    <property type="project" value="UniProtKB-UniRule"/>
</dbReference>
<protein>
    <recommendedName>
        <fullName evidence="7">Deoxyribose-phosphate aldolase</fullName>
        <shortName evidence="7">DERA</shortName>
        <ecNumber evidence="7">4.1.2.4</ecNumber>
    </recommendedName>
    <alternativeName>
        <fullName evidence="7">2-deoxy-D-ribose 5-phosphate aldolase</fullName>
    </alternativeName>
    <alternativeName>
        <fullName evidence="7">Phosphodeoxyriboaldolase</fullName>
        <shortName evidence="7">Deoxyriboaldolase</shortName>
    </alternativeName>
</protein>
<evidence type="ECO:0000256" key="6">
    <source>
        <dbReference type="ARBA" id="ARBA00056337"/>
    </source>
</evidence>
<dbReference type="CDD" id="cd00959">
    <property type="entry name" value="DeoC"/>
    <property type="match status" value="1"/>
</dbReference>
<dbReference type="PANTHER" id="PTHR10889">
    <property type="entry name" value="DEOXYRIBOSE-PHOSPHATE ALDOLASE"/>
    <property type="match status" value="1"/>
</dbReference>
<dbReference type="Gene3D" id="3.20.20.70">
    <property type="entry name" value="Aldolase class I"/>
    <property type="match status" value="1"/>
</dbReference>
<dbReference type="Pfam" id="PF01791">
    <property type="entry name" value="DeoC"/>
    <property type="match status" value="1"/>
</dbReference>
<dbReference type="InterPro" id="IPR013785">
    <property type="entry name" value="Aldolase_TIM"/>
</dbReference>
<dbReference type="HAMAP" id="MF_00114">
    <property type="entry name" value="DeoC_type1"/>
    <property type="match status" value="1"/>
</dbReference>
<feature type="active site" description="Proton donor/acceptor" evidence="7">
    <location>
        <position position="104"/>
    </location>
</feature>
<keyword evidence="3 7" id="KW-0456">Lyase</keyword>
<evidence type="ECO:0000256" key="2">
    <source>
        <dbReference type="ARBA" id="ARBA00022490"/>
    </source>
</evidence>
<comment type="pathway">
    <text evidence="7">Carbohydrate degradation; 2-deoxy-D-ribose 1-phosphate degradation; D-glyceraldehyde 3-phosphate and acetaldehyde from 2-deoxy-alpha-D-ribose 1-phosphate: step 2/2.</text>
</comment>
<dbReference type="STRING" id="1131731.BAZO_14524"/>
<dbReference type="PANTHER" id="PTHR10889:SF1">
    <property type="entry name" value="DEOXYRIBOSE-PHOSPHATE ALDOLASE"/>
    <property type="match status" value="1"/>
</dbReference>
<proteinExistence type="inferred from homology"/>
<dbReference type="SMART" id="SM01133">
    <property type="entry name" value="DeoC"/>
    <property type="match status" value="1"/>
</dbReference>
<comment type="subcellular location">
    <subcellularLocation>
        <location evidence="7">Cytoplasm</location>
    </subcellularLocation>
</comment>
<keyword evidence="9" id="KW-1185">Reference proteome</keyword>
<feature type="active site" description="Schiff-base intermediate with acetaldehyde" evidence="7">
    <location>
        <position position="167"/>
    </location>
</feature>
<sequence>MLFLIADMKGLGLMTVNIAKMIDHTALKADITKEQIVKLCDEAKEYGFFSVCVNPAWVKTAAERLKGSEVKVCTVIGFPLGASTSETKAFETKDAIEKGATEVDMVINIGALKDQNDELVEQDIRAVVEAASGKALVKVIIETSLLSQEEKVRACKLAVKAGADYVKTSTGFSTGGATVEDIKLMRETAGPNIGVKASGGVRDREGALQMIEAGATRIGASAGIAIVKGEQSDANY</sequence>
<gene>
    <name evidence="7" type="primary">deoC</name>
    <name evidence="8" type="ORF">BAZO_14524</name>
</gene>
<keyword evidence="4 7" id="KW-0704">Schiff base</keyword>
<comment type="caution">
    <text evidence="8">The sequence shown here is derived from an EMBL/GenBank/DDBJ whole genome shotgun (WGS) entry which is preliminary data.</text>
</comment>
<dbReference type="GO" id="GO:0016052">
    <property type="term" value="P:carbohydrate catabolic process"/>
    <property type="evidence" value="ECO:0007669"/>
    <property type="project" value="TreeGrafter"/>
</dbReference>
<comment type="function">
    <text evidence="6 7">Catalyzes a reversible aldol reaction between acetaldehyde and D-glyceraldehyde 3-phosphate to generate 2-deoxy-D-ribose 5-phosphate.</text>
</comment>
<reference evidence="8 9" key="1">
    <citation type="journal article" date="2012" name="Front. Microbiol.">
        <title>Redundancy and modularity in membrane-associated dissimilatory nitrate reduction in Bacillus.</title>
        <authorList>
            <person name="Heylen K."/>
            <person name="Keltjens J."/>
        </authorList>
    </citation>
    <scope>NUCLEOTIDE SEQUENCE [LARGE SCALE GENOMIC DNA]</scope>
    <source>
        <strain evidence="8 9">LMG 9581</strain>
    </source>
</reference>
<evidence type="ECO:0000256" key="1">
    <source>
        <dbReference type="ARBA" id="ARBA00010936"/>
    </source>
</evidence>
<dbReference type="PIRSF" id="PIRSF001357">
    <property type="entry name" value="DeoC"/>
    <property type="match status" value="1"/>
</dbReference>
<dbReference type="NCBIfam" id="TIGR00126">
    <property type="entry name" value="deoC"/>
    <property type="match status" value="1"/>
</dbReference>
<evidence type="ECO:0000313" key="9">
    <source>
        <dbReference type="Proteomes" id="UP000006315"/>
    </source>
</evidence>
<dbReference type="FunFam" id="3.20.20.70:FF:000044">
    <property type="entry name" value="Deoxyribose-phosphate aldolase"/>
    <property type="match status" value="1"/>
</dbReference>
<dbReference type="InterPro" id="IPR002915">
    <property type="entry name" value="DeoC/FbaB/LacD_aldolase"/>
</dbReference>
<dbReference type="GO" id="GO:0009264">
    <property type="term" value="P:deoxyribonucleotide catabolic process"/>
    <property type="evidence" value="ECO:0007669"/>
    <property type="project" value="UniProtKB-UniRule"/>
</dbReference>
<evidence type="ECO:0000256" key="4">
    <source>
        <dbReference type="ARBA" id="ARBA00023270"/>
    </source>
</evidence>
<dbReference type="GO" id="GO:0005737">
    <property type="term" value="C:cytoplasm"/>
    <property type="evidence" value="ECO:0007669"/>
    <property type="project" value="UniProtKB-SubCell"/>
</dbReference>
<dbReference type="InterPro" id="IPR028581">
    <property type="entry name" value="DeoC_typeI"/>
</dbReference>
<evidence type="ECO:0000256" key="7">
    <source>
        <dbReference type="HAMAP-Rule" id="MF_00114"/>
    </source>
</evidence>
<name>K6D7F2_SCHAZ</name>
<comment type="catalytic activity">
    <reaction evidence="5 7">
        <text>2-deoxy-D-ribose 5-phosphate = D-glyceraldehyde 3-phosphate + acetaldehyde</text>
        <dbReference type="Rhea" id="RHEA:12821"/>
        <dbReference type="ChEBI" id="CHEBI:15343"/>
        <dbReference type="ChEBI" id="CHEBI:59776"/>
        <dbReference type="ChEBI" id="CHEBI:62877"/>
        <dbReference type="EC" id="4.1.2.4"/>
    </reaction>
</comment>
<dbReference type="Proteomes" id="UP000006315">
    <property type="component" value="Unassembled WGS sequence"/>
</dbReference>
<comment type="similarity">
    <text evidence="1 7">Belongs to the DeoC/FbaB aldolase family. DeoC type 1 subfamily.</text>
</comment>
<dbReference type="SUPFAM" id="SSF51569">
    <property type="entry name" value="Aldolase"/>
    <property type="match status" value="1"/>
</dbReference>
<keyword evidence="2 7" id="KW-0963">Cytoplasm</keyword>
<dbReference type="GO" id="GO:0004139">
    <property type="term" value="F:deoxyribose-phosphate aldolase activity"/>
    <property type="evidence" value="ECO:0007669"/>
    <property type="project" value="UniProtKB-UniRule"/>
</dbReference>
<feature type="active site" description="Proton donor/acceptor" evidence="7">
    <location>
        <position position="196"/>
    </location>
</feature>